<organism evidence="3 4">
    <name type="scientific">Conger conger</name>
    <name type="common">Conger eel</name>
    <name type="synonym">Muraena conger</name>
    <dbReference type="NCBI Taxonomy" id="82655"/>
    <lineage>
        <taxon>Eukaryota</taxon>
        <taxon>Metazoa</taxon>
        <taxon>Chordata</taxon>
        <taxon>Craniata</taxon>
        <taxon>Vertebrata</taxon>
        <taxon>Euteleostomi</taxon>
        <taxon>Actinopterygii</taxon>
        <taxon>Neopterygii</taxon>
        <taxon>Teleostei</taxon>
        <taxon>Anguilliformes</taxon>
        <taxon>Congridae</taxon>
        <taxon>Conger</taxon>
    </lineage>
</organism>
<dbReference type="OrthoDB" id="10003372at2759"/>
<evidence type="ECO:0000259" key="2">
    <source>
        <dbReference type="Pfam" id="PF07051"/>
    </source>
</evidence>
<keyword evidence="1" id="KW-1133">Transmembrane helix</keyword>
<keyword evidence="1" id="KW-0472">Membrane</keyword>
<dbReference type="Proteomes" id="UP001152803">
    <property type="component" value="Unassembled WGS sequence"/>
</dbReference>
<keyword evidence="1" id="KW-0812">Transmembrane</keyword>
<reference evidence="3" key="1">
    <citation type="journal article" date="2023" name="Science">
        <title>Genome structures resolve the early diversification of teleost fishes.</title>
        <authorList>
            <person name="Parey E."/>
            <person name="Louis A."/>
            <person name="Montfort J."/>
            <person name="Bouchez O."/>
            <person name="Roques C."/>
            <person name="Iampietro C."/>
            <person name="Lluch J."/>
            <person name="Castinel A."/>
            <person name="Donnadieu C."/>
            <person name="Desvignes T."/>
            <person name="Floi Bucao C."/>
            <person name="Jouanno E."/>
            <person name="Wen M."/>
            <person name="Mejri S."/>
            <person name="Dirks R."/>
            <person name="Jansen H."/>
            <person name="Henkel C."/>
            <person name="Chen W.J."/>
            <person name="Zahm M."/>
            <person name="Cabau C."/>
            <person name="Klopp C."/>
            <person name="Thompson A.W."/>
            <person name="Robinson-Rechavi M."/>
            <person name="Braasch I."/>
            <person name="Lecointre G."/>
            <person name="Bobe J."/>
            <person name="Postlethwait J.H."/>
            <person name="Berthelot C."/>
            <person name="Roest Crollius H."/>
            <person name="Guiguen Y."/>
        </authorList>
    </citation>
    <scope>NUCLEOTIDE SEQUENCE</scope>
    <source>
        <strain evidence="3">Concon-B</strain>
    </source>
</reference>
<feature type="transmembrane region" description="Helical" evidence="1">
    <location>
        <begin position="43"/>
        <end position="63"/>
    </location>
</feature>
<name>A0A9Q1DTC3_CONCO</name>
<feature type="transmembrane region" description="Helical" evidence="1">
    <location>
        <begin position="75"/>
        <end position="94"/>
    </location>
</feature>
<dbReference type="EMBL" id="JAFJMO010000004">
    <property type="protein sequence ID" value="KAJ8280065.1"/>
    <property type="molecule type" value="Genomic_DNA"/>
</dbReference>
<proteinExistence type="predicted"/>
<dbReference type="PANTHER" id="PTHR13336:SF2">
    <property type="entry name" value="OCIA DOMAIN-CONTAINING PROTEIN 2"/>
    <property type="match status" value="1"/>
</dbReference>
<dbReference type="GO" id="GO:0005743">
    <property type="term" value="C:mitochondrial inner membrane"/>
    <property type="evidence" value="ECO:0007669"/>
    <property type="project" value="TreeGrafter"/>
</dbReference>
<accession>A0A9Q1DTC3</accession>
<feature type="domain" description="OCIA" evidence="2">
    <location>
        <begin position="27"/>
        <end position="106"/>
    </location>
</feature>
<sequence length="153" mass="16812">MSTEASGSPGVGEAAEGKCPLGNRHVNREEVRQILRECQEESFWYRAVPLSLGGLAITGALIYKGVLVPSKRFGPFPKLAAAGIIGYILGKASYMRTCRKKFHRLGFEPGRRAFGPGFWGPGFGPGHSRHCHHVCNECEKASQPLHQRVLLNR</sequence>
<comment type="caution">
    <text evidence="3">The sequence shown here is derived from an EMBL/GenBank/DDBJ whole genome shotgun (WGS) entry which is preliminary data.</text>
</comment>
<dbReference type="InterPro" id="IPR040187">
    <property type="entry name" value="OCAD1/2"/>
</dbReference>
<keyword evidence="4" id="KW-1185">Reference proteome</keyword>
<dbReference type="Pfam" id="PF07051">
    <property type="entry name" value="OCIA"/>
    <property type="match status" value="1"/>
</dbReference>
<gene>
    <name evidence="3" type="ORF">COCON_G00071310</name>
</gene>
<dbReference type="AlphaFoldDB" id="A0A9Q1DTC3"/>
<evidence type="ECO:0000313" key="4">
    <source>
        <dbReference type="Proteomes" id="UP001152803"/>
    </source>
</evidence>
<protein>
    <recommendedName>
        <fullName evidence="2">OCIA domain-containing protein</fullName>
    </recommendedName>
</protein>
<evidence type="ECO:0000313" key="3">
    <source>
        <dbReference type="EMBL" id="KAJ8280065.1"/>
    </source>
</evidence>
<evidence type="ECO:0000256" key="1">
    <source>
        <dbReference type="SAM" id="Phobius"/>
    </source>
</evidence>
<dbReference type="PANTHER" id="PTHR13336">
    <property type="entry name" value="OVARIAN CARCINOMA IMMUNOREACTIVE ANTIGEN"/>
    <property type="match status" value="1"/>
</dbReference>
<dbReference type="InterPro" id="IPR009764">
    <property type="entry name" value="OCIA_dom"/>
</dbReference>